<proteinExistence type="predicted"/>
<dbReference type="OrthoDB" id="2425483at2759"/>
<dbReference type="EMBL" id="CAJVPY010000054">
    <property type="protein sequence ID" value="CAG8446954.1"/>
    <property type="molecule type" value="Genomic_DNA"/>
</dbReference>
<reference evidence="2" key="1">
    <citation type="submission" date="2021-06" db="EMBL/GenBank/DDBJ databases">
        <authorList>
            <person name="Kallberg Y."/>
            <person name="Tangrot J."/>
            <person name="Rosling A."/>
        </authorList>
    </citation>
    <scope>NUCLEOTIDE SEQUENCE</scope>
    <source>
        <strain evidence="2">MA453B</strain>
    </source>
</reference>
<evidence type="ECO:0000256" key="1">
    <source>
        <dbReference type="SAM" id="Coils"/>
    </source>
</evidence>
<gene>
    <name evidence="2" type="ORF">DERYTH_LOCUS274</name>
</gene>
<comment type="caution">
    <text evidence="2">The sequence shown here is derived from an EMBL/GenBank/DDBJ whole genome shotgun (WGS) entry which is preliminary data.</text>
</comment>
<accession>A0A9N8VDF7</accession>
<sequence>MENEKDRQKAEYETSRSELKHLLAQFGSKAKVADELEKDVSKLHGSIESLLEKVQGKANKRSHNTYMYVEPYEPIVHGTYDTDQTESWKLLRTITNLIYDFFSEILNGGRGFGNPNYDGSVPI</sequence>
<name>A0A9N8VDF7_9GLOM</name>
<dbReference type="AlphaFoldDB" id="A0A9N8VDF7"/>
<organism evidence="2 3">
    <name type="scientific">Dentiscutata erythropus</name>
    <dbReference type="NCBI Taxonomy" id="1348616"/>
    <lineage>
        <taxon>Eukaryota</taxon>
        <taxon>Fungi</taxon>
        <taxon>Fungi incertae sedis</taxon>
        <taxon>Mucoromycota</taxon>
        <taxon>Glomeromycotina</taxon>
        <taxon>Glomeromycetes</taxon>
        <taxon>Diversisporales</taxon>
        <taxon>Gigasporaceae</taxon>
        <taxon>Dentiscutata</taxon>
    </lineage>
</organism>
<keyword evidence="1" id="KW-0175">Coiled coil</keyword>
<dbReference type="Proteomes" id="UP000789405">
    <property type="component" value="Unassembled WGS sequence"/>
</dbReference>
<protein>
    <submittedName>
        <fullName evidence="2">10522_t:CDS:1</fullName>
    </submittedName>
</protein>
<evidence type="ECO:0000313" key="2">
    <source>
        <dbReference type="EMBL" id="CAG8446954.1"/>
    </source>
</evidence>
<evidence type="ECO:0000313" key="3">
    <source>
        <dbReference type="Proteomes" id="UP000789405"/>
    </source>
</evidence>
<keyword evidence="3" id="KW-1185">Reference proteome</keyword>
<feature type="coiled-coil region" evidence="1">
    <location>
        <begin position="5"/>
        <end position="53"/>
    </location>
</feature>